<proteinExistence type="predicted"/>
<dbReference type="Pfam" id="PF13358">
    <property type="entry name" value="DDE_3"/>
    <property type="match status" value="1"/>
</dbReference>
<comment type="caution">
    <text evidence="2">The sequence shown here is derived from an EMBL/GenBank/DDBJ whole genome shotgun (WGS) entry which is preliminary data.</text>
</comment>
<dbReference type="EMBL" id="JALLPJ020000149">
    <property type="protein sequence ID" value="KAL3800919.1"/>
    <property type="molecule type" value="Genomic_DNA"/>
</dbReference>
<reference evidence="2 3" key="1">
    <citation type="submission" date="2024-10" db="EMBL/GenBank/DDBJ databases">
        <title>Updated reference genomes for cyclostephanoid diatoms.</title>
        <authorList>
            <person name="Roberts W.R."/>
            <person name="Alverson A.J."/>
        </authorList>
    </citation>
    <scope>NUCLEOTIDE SEQUENCE [LARGE SCALE GENOMIC DNA]</scope>
    <source>
        <strain evidence="2 3">AJA010-31</strain>
    </source>
</reference>
<dbReference type="InterPro" id="IPR036397">
    <property type="entry name" value="RNaseH_sf"/>
</dbReference>
<organism evidence="2 3">
    <name type="scientific">Cyclotella atomus</name>
    <dbReference type="NCBI Taxonomy" id="382360"/>
    <lineage>
        <taxon>Eukaryota</taxon>
        <taxon>Sar</taxon>
        <taxon>Stramenopiles</taxon>
        <taxon>Ochrophyta</taxon>
        <taxon>Bacillariophyta</taxon>
        <taxon>Coscinodiscophyceae</taxon>
        <taxon>Thalassiosirophycidae</taxon>
        <taxon>Stephanodiscales</taxon>
        <taxon>Stephanodiscaceae</taxon>
        <taxon>Cyclotella</taxon>
    </lineage>
</organism>
<accession>A0ABD3QKB9</accession>
<name>A0ABD3QKB9_9STRA</name>
<dbReference type="AlphaFoldDB" id="A0ABD3QKB9"/>
<dbReference type="InterPro" id="IPR038717">
    <property type="entry name" value="Tc1-like_DDE_dom"/>
</dbReference>
<gene>
    <name evidence="2" type="ORF">ACHAWO_000052</name>
</gene>
<evidence type="ECO:0000313" key="2">
    <source>
        <dbReference type="EMBL" id="KAL3800919.1"/>
    </source>
</evidence>
<evidence type="ECO:0000259" key="1">
    <source>
        <dbReference type="Pfam" id="PF13358"/>
    </source>
</evidence>
<dbReference type="Proteomes" id="UP001530400">
    <property type="component" value="Unassembled WGS sequence"/>
</dbReference>
<dbReference type="Gene3D" id="3.30.420.10">
    <property type="entry name" value="Ribonuclease H-like superfamily/Ribonuclease H"/>
    <property type="match status" value="1"/>
</dbReference>
<sequence length="387" mass="44372">MLEQDLQLRELAATTHGYELNRNGGNYVRGSYYSMDKKTSVAIEYEQMKREASARGTKVKISELAKRCKVGWKYANKVAKEIECRGTVADPSTAYEEREVPRGPGSKSFDTRDCFVLLFLYLTEPARTLSDYVHWLAYYTGTIVDRSTVSRWFLHAFPISGGLLRVNQVPIDKFKPNNIERAIEYLTILTYISPELIIYGDEKLLKGQELFNRKTRRNVLTGFVPPCFVNSDFRNTYALTGFCSIDRRKPAVCYDIHDSINDSIEFEATLFDAIGKGYIRRGNVLVLDRAQIHLGKCNADLQEYMWGRQGILLLFLPARTPEWNPIELVWNTLVQRLKRIPLSVLRGIDKDAVALAASHLLSCMTHDEVEGFYRHTARHNGLFMNNM</sequence>
<feature type="domain" description="Tc1-like transposase DDE" evidence="1">
    <location>
        <begin position="265"/>
        <end position="339"/>
    </location>
</feature>
<keyword evidence="3" id="KW-1185">Reference proteome</keyword>
<protein>
    <recommendedName>
        <fullName evidence="1">Tc1-like transposase DDE domain-containing protein</fullName>
    </recommendedName>
</protein>
<evidence type="ECO:0000313" key="3">
    <source>
        <dbReference type="Proteomes" id="UP001530400"/>
    </source>
</evidence>